<evidence type="ECO:0000313" key="9">
    <source>
        <dbReference type="EMBL" id="GGB87786.1"/>
    </source>
</evidence>
<evidence type="ECO:0000256" key="3">
    <source>
        <dbReference type="ARBA" id="ARBA00023125"/>
    </source>
</evidence>
<feature type="region of interest" description="Disordered" evidence="6">
    <location>
        <begin position="70"/>
        <end position="95"/>
    </location>
</feature>
<dbReference type="Pfam" id="PF00589">
    <property type="entry name" value="Phage_integrase"/>
    <property type="match status" value="1"/>
</dbReference>
<dbReference type="InterPro" id="IPR013762">
    <property type="entry name" value="Integrase-like_cat_sf"/>
</dbReference>
<accession>A0A916X3T8</accession>
<keyword evidence="3 5" id="KW-0238">DNA-binding</keyword>
<feature type="domain" description="Tyr recombinase" evidence="7">
    <location>
        <begin position="206"/>
        <end position="393"/>
    </location>
</feature>
<dbReference type="SUPFAM" id="SSF56349">
    <property type="entry name" value="DNA breaking-rejoining enzymes"/>
    <property type="match status" value="1"/>
</dbReference>
<dbReference type="GO" id="GO:0006310">
    <property type="term" value="P:DNA recombination"/>
    <property type="evidence" value="ECO:0007669"/>
    <property type="project" value="UniProtKB-KW"/>
</dbReference>
<dbReference type="CDD" id="cd00801">
    <property type="entry name" value="INT_P4_C"/>
    <property type="match status" value="1"/>
</dbReference>
<dbReference type="Pfam" id="PF22022">
    <property type="entry name" value="Phage_int_M"/>
    <property type="match status" value="1"/>
</dbReference>
<evidence type="ECO:0000256" key="1">
    <source>
        <dbReference type="ARBA" id="ARBA00008857"/>
    </source>
</evidence>
<dbReference type="InterPro" id="IPR025166">
    <property type="entry name" value="Integrase_DNA_bind_dom"/>
</dbReference>
<evidence type="ECO:0000256" key="6">
    <source>
        <dbReference type="SAM" id="MobiDB-lite"/>
    </source>
</evidence>
<proteinExistence type="inferred from homology"/>
<dbReference type="InterPro" id="IPR053876">
    <property type="entry name" value="Phage_int_M"/>
</dbReference>
<dbReference type="Proteomes" id="UP000608154">
    <property type="component" value="Unassembled WGS sequence"/>
</dbReference>
<dbReference type="InterPro" id="IPR002104">
    <property type="entry name" value="Integrase_catalytic"/>
</dbReference>
<dbReference type="PANTHER" id="PTHR30629">
    <property type="entry name" value="PROPHAGE INTEGRASE"/>
    <property type="match status" value="1"/>
</dbReference>
<evidence type="ECO:0000313" key="10">
    <source>
        <dbReference type="Proteomes" id="UP000608154"/>
    </source>
</evidence>
<reference evidence="9" key="2">
    <citation type="submission" date="2020-09" db="EMBL/GenBank/DDBJ databases">
        <authorList>
            <person name="Sun Q."/>
            <person name="Zhou Y."/>
        </authorList>
    </citation>
    <scope>NUCLEOTIDE SEQUENCE</scope>
    <source>
        <strain evidence="9">CGMCC 1.15095</strain>
    </source>
</reference>
<evidence type="ECO:0000259" key="8">
    <source>
        <dbReference type="PROSITE" id="PS51900"/>
    </source>
</evidence>
<dbReference type="Gene3D" id="1.10.443.10">
    <property type="entry name" value="Intergrase catalytic core"/>
    <property type="match status" value="1"/>
</dbReference>
<gene>
    <name evidence="9" type="ORF">GCM10011494_02680</name>
</gene>
<evidence type="ECO:0000256" key="4">
    <source>
        <dbReference type="ARBA" id="ARBA00023172"/>
    </source>
</evidence>
<dbReference type="InterPro" id="IPR050808">
    <property type="entry name" value="Phage_Integrase"/>
</dbReference>
<dbReference type="Gene3D" id="3.30.160.390">
    <property type="entry name" value="Integrase, DNA-binding domain"/>
    <property type="match status" value="1"/>
</dbReference>
<feature type="domain" description="Core-binding (CB)" evidence="8">
    <location>
        <begin position="98"/>
        <end position="182"/>
    </location>
</feature>
<dbReference type="Pfam" id="PF13356">
    <property type="entry name" value="Arm-DNA-bind_3"/>
    <property type="match status" value="1"/>
</dbReference>
<dbReference type="PROSITE" id="PS51898">
    <property type="entry name" value="TYR_RECOMBINASE"/>
    <property type="match status" value="1"/>
</dbReference>
<dbReference type="InterPro" id="IPR044068">
    <property type="entry name" value="CB"/>
</dbReference>
<evidence type="ECO:0000256" key="2">
    <source>
        <dbReference type="ARBA" id="ARBA00022908"/>
    </source>
</evidence>
<reference evidence="9" key="1">
    <citation type="journal article" date="2014" name="Int. J. Syst. Evol. Microbiol.">
        <title>Complete genome sequence of Corynebacterium casei LMG S-19264T (=DSM 44701T), isolated from a smear-ripened cheese.</title>
        <authorList>
            <consortium name="US DOE Joint Genome Institute (JGI-PGF)"/>
            <person name="Walter F."/>
            <person name="Albersmeier A."/>
            <person name="Kalinowski J."/>
            <person name="Ruckert C."/>
        </authorList>
    </citation>
    <scope>NUCLEOTIDE SEQUENCE</scope>
    <source>
        <strain evidence="9">CGMCC 1.15095</strain>
    </source>
</reference>
<evidence type="ECO:0000256" key="5">
    <source>
        <dbReference type="PROSITE-ProRule" id="PRU01248"/>
    </source>
</evidence>
<dbReference type="AlphaFoldDB" id="A0A916X3T8"/>
<dbReference type="PANTHER" id="PTHR30629:SF2">
    <property type="entry name" value="PROPHAGE INTEGRASE INTS-RELATED"/>
    <property type="match status" value="1"/>
</dbReference>
<dbReference type="InterPro" id="IPR038488">
    <property type="entry name" value="Integrase_DNA-bd_sf"/>
</dbReference>
<organism evidence="9 10">
    <name type="scientific">Novosphingobium endophyticum</name>
    <dbReference type="NCBI Taxonomy" id="1955250"/>
    <lineage>
        <taxon>Bacteria</taxon>
        <taxon>Pseudomonadati</taxon>
        <taxon>Pseudomonadota</taxon>
        <taxon>Alphaproteobacteria</taxon>
        <taxon>Sphingomonadales</taxon>
        <taxon>Sphingomonadaceae</taxon>
        <taxon>Novosphingobium</taxon>
    </lineage>
</organism>
<comment type="caution">
    <text evidence="9">The sequence shown here is derived from an EMBL/GenBank/DDBJ whole genome shotgun (WGS) entry which is preliminary data.</text>
</comment>
<comment type="similarity">
    <text evidence="1">Belongs to the 'phage' integrase family.</text>
</comment>
<keyword evidence="10" id="KW-1185">Reference proteome</keyword>
<dbReference type="RefSeq" id="WP_188767455.1">
    <property type="nucleotide sequence ID" value="NZ_BMHK01000001.1"/>
</dbReference>
<keyword evidence="4" id="KW-0233">DNA recombination</keyword>
<sequence length="418" mass="46240">MALTDTAIRNAKAKDKPYKLGDAGGLFILVQPSGAKLWRLKYRIHGKEKKVALGRYPDVGLAEARKRRDDAKAELAGGKDPSREKQRRSAQAREDASNTFALVAAEYIEKRKTDGAKAWAGTTAAKNEWLYAQLAPTLGAIPIADIEPLEVLAAVRKIEARGNLESARRALQLASGIFRHAVATARLKSDPTRDLKGALRTPDTKNRAAILDPVKLGELLRAIDGYGGHYVTKFALELIPHVFLRPGELRQARWSEIDLEKAVWAIPASRTKMRKPHHVPLSRQVLELLRGLHALSARHDGYVFPSIRSHTRPMSENTLNAALRRLGFTSEEVSAHGFRSTASTLLNEALDPKTGKSLWSADAIEKALAHGGDDKVRNAYHRGTHWQERVAMAQWWSDHLDTLRKGADVVSFPNKEAG</sequence>
<keyword evidence="2" id="KW-0229">DNA integration</keyword>
<dbReference type="Gene3D" id="1.10.150.130">
    <property type="match status" value="1"/>
</dbReference>
<dbReference type="GO" id="GO:0003677">
    <property type="term" value="F:DNA binding"/>
    <property type="evidence" value="ECO:0007669"/>
    <property type="project" value="UniProtKB-UniRule"/>
</dbReference>
<dbReference type="InterPro" id="IPR011010">
    <property type="entry name" value="DNA_brk_join_enz"/>
</dbReference>
<dbReference type="EMBL" id="BMHK01000001">
    <property type="protein sequence ID" value="GGB87786.1"/>
    <property type="molecule type" value="Genomic_DNA"/>
</dbReference>
<dbReference type="InterPro" id="IPR010998">
    <property type="entry name" value="Integrase_recombinase_N"/>
</dbReference>
<name>A0A916X3T8_9SPHN</name>
<protein>
    <submittedName>
        <fullName evidence="9">Integrase</fullName>
    </submittedName>
</protein>
<evidence type="ECO:0000259" key="7">
    <source>
        <dbReference type="PROSITE" id="PS51898"/>
    </source>
</evidence>
<dbReference type="GO" id="GO:0015074">
    <property type="term" value="P:DNA integration"/>
    <property type="evidence" value="ECO:0007669"/>
    <property type="project" value="UniProtKB-KW"/>
</dbReference>
<dbReference type="PROSITE" id="PS51900">
    <property type="entry name" value="CB"/>
    <property type="match status" value="1"/>
</dbReference>